<evidence type="ECO:0000313" key="2">
    <source>
        <dbReference type="EMBL" id="EEQ90260.1"/>
    </source>
</evidence>
<evidence type="ECO:0000313" key="3">
    <source>
        <dbReference type="Proteomes" id="UP000002039"/>
    </source>
</evidence>
<reference evidence="3" key="1">
    <citation type="journal article" date="2015" name="PLoS Genet.">
        <title>The dynamic genome and transcriptome of the human fungal pathogen Blastomyces and close relative Emmonsia.</title>
        <authorList>
            <person name="Munoz J.F."/>
            <person name="Gauthier G.M."/>
            <person name="Desjardins C.A."/>
            <person name="Gallo J.E."/>
            <person name="Holder J."/>
            <person name="Sullivan T.D."/>
            <person name="Marty A.J."/>
            <person name="Carmen J.C."/>
            <person name="Chen Z."/>
            <person name="Ding L."/>
            <person name="Gujja S."/>
            <person name="Magrini V."/>
            <person name="Misas E."/>
            <person name="Mitreva M."/>
            <person name="Priest M."/>
            <person name="Saif S."/>
            <person name="Whiston E.A."/>
            <person name="Young S."/>
            <person name="Zeng Q."/>
            <person name="Goldman W.E."/>
            <person name="Mardis E.R."/>
            <person name="Taylor J.W."/>
            <person name="McEwen J.G."/>
            <person name="Clay O.K."/>
            <person name="Klein B.S."/>
            <person name="Cuomo C.A."/>
        </authorList>
    </citation>
    <scope>NUCLEOTIDE SEQUENCE [LARGE SCALE GENOMIC DNA]</scope>
    <source>
        <strain evidence="3">ER-3 / ATCC MYA-2586</strain>
    </source>
</reference>
<dbReference type="EMBL" id="EQ999977">
    <property type="protein sequence ID" value="EEQ90260.1"/>
    <property type="molecule type" value="Genomic_DNA"/>
</dbReference>
<gene>
    <name evidence="2" type="ORF">BDCG_05380</name>
</gene>
<name>A0ABP2F0S9_AJEDR</name>
<protein>
    <submittedName>
        <fullName evidence="2">Uncharacterized protein</fullName>
    </submittedName>
</protein>
<organism evidence="2 3">
    <name type="scientific">Ajellomyces dermatitidis (strain ER-3 / ATCC MYA-2586)</name>
    <name type="common">Blastomyces dermatitidis</name>
    <dbReference type="NCBI Taxonomy" id="559297"/>
    <lineage>
        <taxon>Eukaryota</taxon>
        <taxon>Fungi</taxon>
        <taxon>Dikarya</taxon>
        <taxon>Ascomycota</taxon>
        <taxon>Pezizomycotina</taxon>
        <taxon>Eurotiomycetes</taxon>
        <taxon>Eurotiomycetidae</taxon>
        <taxon>Onygenales</taxon>
        <taxon>Ajellomycetaceae</taxon>
        <taxon>Blastomyces</taxon>
    </lineage>
</organism>
<accession>A0ABP2F0S9</accession>
<keyword evidence="3" id="KW-1185">Reference proteome</keyword>
<feature type="region of interest" description="Disordered" evidence="1">
    <location>
        <begin position="90"/>
        <end position="117"/>
    </location>
</feature>
<proteinExistence type="predicted"/>
<sequence>MSGCGWTSGRRKRSEEAVEQATKEALVREWSLDTKDDPIIDPRPRVRVSQVPRWGRGPQACMRLERLESREEAGARSLWRVGSFDSLEQKNSSRSVPELPRRGEEAGVSAALRTGDETKKRKHYAGRGLARFRPGRGRAWPGLAVSIKGKRATTLFHTIPLHKQVFVLGVPYSFASAKTSLQKHLSRDTLPYLPKYPAILCEYGACCYCTALPTPLLLPLLLLLLEVEHIHGSDRDDRIIISSVATSLPCPEFTLHACPAVYAWTRRYAPLSHHGGWCWYGI</sequence>
<dbReference type="GeneID" id="69027397"/>
<dbReference type="RefSeq" id="XP_045277021.1">
    <property type="nucleotide sequence ID" value="XM_045421051.1"/>
</dbReference>
<evidence type="ECO:0000256" key="1">
    <source>
        <dbReference type="SAM" id="MobiDB-lite"/>
    </source>
</evidence>
<dbReference type="Proteomes" id="UP000002039">
    <property type="component" value="Unassembled WGS sequence"/>
</dbReference>